<keyword evidence="3" id="KW-1185">Reference proteome</keyword>
<dbReference type="RefSeq" id="XP_035829740.1">
    <property type="nucleotide sequence ID" value="XM_035973847.1"/>
</dbReference>
<dbReference type="SUPFAM" id="SSF52058">
    <property type="entry name" value="L domain-like"/>
    <property type="match status" value="1"/>
</dbReference>
<keyword evidence="1 2" id="KW-0732">Signal</keyword>
<dbReference type="PANTHER" id="PTHR24373">
    <property type="entry name" value="SLIT RELATED LEUCINE-RICH REPEAT NEURONAL PROTEIN"/>
    <property type="match status" value="1"/>
</dbReference>
<dbReference type="Gene3D" id="3.80.10.10">
    <property type="entry name" value="Ribonuclease Inhibitor"/>
    <property type="match status" value="1"/>
</dbReference>
<gene>
    <name evidence="4" type="primary">LOC101864571</name>
</gene>
<sequence length="397" mass="43361">MVKAYTLRLRRMYHTLLVVCILGVTVSAQCPGKCSCSPAGVRCRGLRLTVVIPTDYVNISITNSNLKSLDNTSFGRNIEHFIISESIITSIAPSAFTGLVNVRSITFYSTTITAIKPCSFSSIRHSASISFELANIADIERGAFSNLKGLQQLTFKGSHIETIHSDAFFDFDVQRFLLDDTEIPTLETGAFNGKVEVNELNFTGVSFTTIKSQAFIGFSRISRSVITSCRFEILYCNPLPYLYQATQAAKGTFSLSNSSFVCDCFTVPLMNFINVNSIYIPSSVLCVLPPTGSRVPFNATSVSDACPQKLDLNCGKKVRTPMTLQCGGEVLIPATTNPNTVHVIDDVTTNSGRTYTEPHQGSFSGGQNQNSSAYRSSSLVMPLKLCTSAVFIVMLFY</sequence>
<evidence type="ECO:0000313" key="4">
    <source>
        <dbReference type="RefSeq" id="XP_035829740.1"/>
    </source>
</evidence>
<dbReference type="GeneID" id="101864571"/>
<evidence type="ECO:0000256" key="2">
    <source>
        <dbReference type="SAM" id="SignalP"/>
    </source>
</evidence>
<reference evidence="4" key="1">
    <citation type="submission" date="2025-08" db="UniProtKB">
        <authorList>
            <consortium name="RefSeq"/>
        </authorList>
    </citation>
    <scope>IDENTIFICATION</scope>
</reference>
<evidence type="ECO:0000256" key="1">
    <source>
        <dbReference type="ARBA" id="ARBA00022729"/>
    </source>
</evidence>
<dbReference type="InterPro" id="IPR050328">
    <property type="entry name" value="Dev_Immune_Receptor"/>
</dbReference>
<evidence type="ECO:0000313" key="3">
    <source>
        <dbReference type="Proteomes" id="UP000694888"/>
    </source>
</evidence>
<dbReference type="InterPro" id="IPR026906">
    <property type="entry name" value="LRR_5"/>
</dbReference>
<accession>A0ABM1W4Z7</accession>
<dbReference type="Proteomes" id="UP000694888">
    <property type="component" value="Unplaced"/>
</dbReference>
<dbReference type="PANTHER" id="PTHR24373:SF387">
    <property type="entry name" value="LEUCINE-RICH REPEATS AND IMMUNOGLOBULIN-LIKE DOMAINS PROTEIN SMA-10"/>
    <property type="match status" value="1"/>
</dbReference>
<dbReference type="InterPro" id="IPR032675">
    <property type="entry name" value="LRR_dom_sf"/>
</dbReference>
<feature type="signal peptide" evidence="2">
    <location>
        <begin position="1"/>
        <end position="28"/>
    </location>
</feature>
<protein>
    <submittedName>
        <fullName evidence="4">Slit homolog 2 protein</fullName>
    </submittedName>
</protein>
<proteinExistence type="predicted"/>
<dbReference type="Pfam" id="PF13306">
    <property type="entry name" value="LRR_5"/>
    <property type="match status" value="1"/>
</dbReference>
<feature type="chain" id="PRO_5047238609" evidence="2">
    <location>
        <begin position="29"/>
        <end position="397"/>
    </location>
</feature>
<name>A0ABM1W4Z7_APLCA</name>
<organism evidence="3 4">
    <name type="scientific">Aplysia californica</name>
    <name type="common">California sea hare</name>
    <dbReference type="NCBI Taxonomy" id="6500"/>
    <lineage>
        <taxon>Eukaryota</taxon>
        <taxon>Metazoa</taxon>
        <taxon>Spiralia</taxon>
        <taxon>Lophotrochozoa</taxon>
        <taxon>Mollusca</taxon>
        <taxon>Gastropoda</taxon>
        <taxon>Heterobranchia</taxon>
        <taxon>Euthyneura</taxon>
        <taxon>Tectipleura</taxon>
        <taxon>Aplysiida</taxon>
        <taxon>Aplysioidea</taxon>
        <taxon>Aplysiidae</taxon>
        <taxon>Aplysia</taxon>
    </lineage>
</organism>